<feature type="transmembrane region" description="Helical" evidence="7">
    <location>
        <begin position="229"/>
        <end position="250"/>
    </location>
</feature>
<dbReference type="NCBIfam" id="NF045539">
    <property type="entry name" value="MATE_efflux1"/>
    <property type="match status" value="1"/>
</dbReference>
<gene>
    <name evidence="8" type="ORF">K8V01_10865</name>
</gene>
<feature type="transmembrane region" description="Helical" evidence="7">
    <location>
        <begin position="12"/>
        <end position="33"/>
    </location>
</feature>
<comment type="caution">
    <text evidence="8">The sequence shown here is derived from an EMBL/GenBank/DDBJ whole genome shotgun (WGS) entry which is preliminary data.</text>
</comment>
<feature type="transmembrane region" description="Helical" evidence="7">
    <location>
        <begin position="304"/>
        <end position="322"/>
    </location>
</feature>
<feature type="transmembrane region" description="Helical" evidence="7">
    <location>
        <begin position="86"/>
        <end position="107"/>
    </location>
</feature>
<feature type="transmembrane region" description="Helical" evidence="7">
    <location>
        <begin position="127"/>
        <end position="148"/>
    </location>
</feature>
<dbReference type="EMBL" id="DYUC01000107">
    <property type="protein sequence ID" value="HJG87505.1"/>
    <property type="molecule type" value="Genomic_DNA"/>
</dbReference>
<dbReference type="AlphaFoldDB" id="A0A921MNP1"/>
<feature type="transmembrane region" description="Helical" evidence="7">
    <location>
        <begin position="189"/>
        <end position="208"/>
    </location>
</feature>
<dbReference type="GO" id="GO:0005886">
    <property type="term" value="C:plasma membrane"/>
    <property type="evidence" value="ECO:0007669"/>
    <property type="project" value="UniProtKB-SubCell"/>
</dbReference>
<feature type="transmembrane region" description="Helical" evidence="7">
    <location>
        <begin position="337"/>
        <end position="358"/>
    </location>
</feature>
<dbReference type="PANTHER" id="PTHR43549:SF2">
    <property type="entry name" value="MULTIDRUG RESISTANCE PROTEIN NORM-RELATED"/>
    <property type="match status" value="1"/>
</dbReference>
<feature type="transmembrane region" description="Helical" evidence="7">
    <location>
        <begin position="401"/>
        <end position="422"/>
    </location>
</feature>
<dbReference type="Proteomes" id="UP000760668">
    <property type="component" value="Unassembled WGS sequence"/>
</dbReference>
<sequence length="432" mass="48290">MSSLRTIDYRLYASLLFMGLCPAVYTAVRIHFLGQMPDPWSYSIAGQLGWVNLIYEVVQEAVLPPLFFFMGQAVKDRDAFSNRVRSGLLVTACTYTAISLALCVTVRPLLGWMAAEPGITEASVSYIRLESIASIFGMLGSFTLVALVTLGREKYLYLLTVFRLILSLALDTLLISALPFSLHLGVNGIGYSNLIVNGLLFALSLRMLAREGVRVCSGTRLSFGWMREFFKVGGISGLESFVRNAVYMLMIVRMVNVVREQGVYWVANNFIWGWLLLPVTQLAELIKREIAADPASLRTRSRGYFALTGVICAVWICSIPFWKPFMARVLGYPDTDALFRLVLLLLGFYMVYAFQNVFDATFYALGKTNYMLFESIASNTLYYGGAFVLYCIGLWTPSLTGIALLFGFGLLFDGAVSLFAYLHLLKKEALRR</sequence>
<evidence type="ECO:0000256" key="6">
    <source>
        <dbReference type="ARBA" id="ARBA00023136"/>
    </source>
</evidence>
<evidence type="ECO:0000313" key="9">
    <source>
        <dbReference type="Proteomes" id="UP000760668"/>
    </source>
</evidence>
<accession>A0A921MNP1</accession>
<organism evidence="8 9">
    <name type="scientific">Pseudoflavonifractor capillosus</name>
    <dbReference type="NCBI Taxonomy" id="106588"/>
    <lineage>
        <taxon>Bacteria</taxon>
        <taxon>Bacillati</taxon>
        <taxon>Bacillota</taxon>
        <taxon>Clostridia</taxon>
        <taxon>Eubacteriales</taxon>
        <taxon>Oscillospiraceae</taxon>
        <taxon>Pseudoflavonifractor</taxon>
    </lineage>
</organism>
<keyword evidence="3" id="KW-1003">Cell membrane</keyword>
<comment type="subcellular location">
    <subcellularLocation>
        <location evidence="1">Cell membrane</location>
        <topology evidence="1">Multi-pass membrane protein</topology>
    </subcellularLocation>
</comment>
<keyword evidence="5 7" id="KW-1133">Transmembrane helix</keyword>
<evidence type="ECO:0000256" key="5">
    <source>
        <dbReference type="ARBA" id="ARBA00022989"/>
    </source>
</evidence>
<evidence type="ECO:0000313" key="8">
    <source>
        <dbReference type="EMBL" id="HJG87505.1"/>
    </source>
</evidence>
<evidence type="ECO:0000256" key="2">
    <source>
        <dbReference type="ARBA" id="ARBA00022448"/>
    </source>
</evidence>
<feature type="transmembrane region" description="Helical" evidence="7">
    <location>
        <begin position="155"/>
        <end position="177"/>
    </location>
</feature>
<feature type="transmembrane region" description="Helical" evidence="7">
    <location>
        <begin position="53"/>
        <end position="74"/>
    </location>
</feature>
<dbReference type="RefSeq" id="WP_295368702.1">
    <property type="nucleotide sequence ID" value="NZ_DYUC01000107.1"/>
</dbReference>
<feature type="transmembrane region" description="Helical" evidence="7">
    <location>
        <begin position="262"/>
        <end position="283"/>
    </location>
</feature>
<keyword evidence="2" id="KW-0813">Transport</keyword>
<name>A0A921MNP1_9FIRM</name>
<reference evidence="8" key="2">
    <citation type="submission" date="2021-09" db="EMBL/GenBank/DDBJ databases">
        <authorList>
            <person name="Gilroy R."/>
        </authorList>
    </citation>
    <scope>NUCLEOTIDE SEQUENCE</scope>
    <source>
        <strain evidence="8">CHK179-5677</strain>
    </source>
</reference>
<dbReference type="PANTHER" id="PTHR43549">
    <property type="entry name" value="MULTIDRUG RESISTANCE PROTEIN YPNP-RELATED"/>
    <property type="match status" value="1"/>
</dbReference>
<feature type="transmembrane region" description="Helical" evidence="7">
    <location>
        <begin position="370"/>
        <end position="395"/>
    </location>
</feature>
<protein>
    <submittedName>
        <fullName evidence="8">Multidrug transporter</fullName>
    </submittedName>
</protein>
<evidence type="ECO:0000256" key="3">
    <source>
        <dbReference type="ARBA" id="ARBA00022475"/>
    </source>
</evidence>
<keyword evidence="6 7" id="KW-0472">Membrane</keyword>
<evidence type="ECO:0000256" key="4">
    <source>
        <dbReference type="ARBA" id="ARBA00022692"/>
    </source>
</evidence>
<dbReference type="InterPro" id="IPR052031">
    <property type="entry name" value="Membrane_Transporter-Flippase"/>
</dbReference>
<reference evidence="8" key="1">
    <citation type="journal article" date="2021" name="PeerJ">
        <title>Extensive microbial diversity within the chicken gut microbiome revealed by metagenomics and culture.</title>
        <authorList>
            <person name="Gilroy R."/>
            <person name="Ravi A."/>
            <person name="Getino M."/>
            <person name="Pursley I."/>
            <person name="Horton D.L."/>
            <person name="Alikhan N.F."/>
            <person name="Baker D."/>
            <person name="Gharbi K."/>
            <person name="Hall N."/>
            <person name="Watson M."/>
            <person name="Adriaenssens E.M."/>
            <person name="Foster-Nyarko E."/>
            <person name="Jarju S."/>
            <person name="Secka A."/>
            <person name="Antonio M."/>
            <person name="Oren A."/>
            <person name="Chaudhuri R.R."/>
            <person name="La Ragione R."/>
            <person name="Hildebrand F."/>
            <person name="Pallen M.J."/>
        </authorList>
    </citation>
    <scope>NUCLEOTIDE SEQUENCE</scope>
    <source>
        <strain evidence="8">CHK179-5677</strain>
    </source>
</reference>
<proteinExistence type="predicted"/>
<evidence type="ECO:0000256" key="7">
    <source>
        <dbReference type="SAM" id="Phobius"/>
    </source>
</evidence>
<evidence type="ECO:0000256" key="1">
    <source>
        <dbReference type="ARBA" id="ARBA00004651"/>
    </source>
</evidence>
<keyword evidence="4 7" id="KW-0812">Transmembrane</keyword>